<proteinExistence type="predicted"/>
<dbReference type="Proteomes" id="UP000594263">
    <property type="component" value="Unplaced"/>
</dbReference>
<keyword evidence="2" id="KW-1185">Reference proteome</keyword>
<evidence type="ECO:0000313" key="1">
    <source>
        <dbReference type="EnsemblPlants" id="Kaladp0036s0034.1.v1.1.CDS.1"/>
    </source>
</evidence>
<accession>A0A7N0TG67</accession>
<dbReference type="Gramene" id="Kaladp0036s0034.1.v1.1">
    <property type="protein sequence ID" value="Kaladp0036s0034.1.v1.1.CDS.1"/>
    <property type="gene ID" value="Kaladp0036s0034.v1.1"/>
</dbReference>
<organism evidence="1 2">
    <name type="scientific">Kalanchoe fedtschenkoi</name>
    <name type="common">Lavender scallops</name>
    <name type="synonym">South American air plant</name>
    <dbReference type="NCBI Taxonomy" id="63787"/>
    <lineage>
        <taxon>Eukaryota</taxon>
        <taxon>Viridiplantae</taxon>
        <taxon>Streptophyta</taxon>
        <taxon>Embryophyta</taxon>
        <taxon>Tracheophyta</taxon>
        <taxon>Spermatophyta</taxon>
        <taxon>Magnoliopsida</taxon>
        <taxon>eudicotyledons</taxon>
        <taxon>Gunneridae</taxon>
        <taxon>Pentapetalae</taxon>
        <taxon>Saxifragales</taxon>
        <taxon>Crassulaceae</taxon>
        <taxon>Kalanchoe</taxon>
    </lineage>
</organism>
<protein>
    <submittedName>
        <fullName evidence="1">Uncharacterized protein</fullName>
    </submittedName>
</protein>
<dbReference type="EnsemblPlants" id="Kaladp0036s0034.1.v1.1">
    <property type="protein sequence ID" value="Kaladp0036s0034.1.v1.1.CDS.1"/>
    <property type="gene ID" value="Kaladp0036s0034.v1.1"/>
</dbReference>
<name>A0A7N0TG67_KALFE</name>
<reference evidence="1" key="1">
    <citation type="submission" date="2021-01" db="UniProtKB">
        <authorList>
            <consortium name="EnsemblPlants"/>
        </authorList>
    </citation>
    <scope>IDENTIFICATION</scope>
</reference>
<sequence>MPREKLRIRARTARQARLQCSACKVPATPKTLGEASGSVAADIKTLDFKALGCEIPDNKAHGSSTNKAPGCSTNKAFMTLGKAPSSDSANIATLRFKDIGRLNEILSCMAWNVTVAAGRDVGFFTKSGFSSQE</sequence>
<dbReference type="AlphaFoldDB" id="A0A7N0TG67"/>
<evidence type="ECO:0000313" key="2">
    <source>
        <dbReference type="Proteomes" id="UP000594263"/>
    </source>
</evidence>